<dbReference type="InterPro" id="IPR029063">
    <property type="entry name" value="SAM-dependent_MTases_sf"/>
</dbReference>
<dbReference type="Pfam" id="PF02353">
    <property type="entry name" value="CMAS"/>
    <property type="match status" value="1"/>
</dbReference>
<evidence type="ECO:0000313" key="6">
    <source>
        <dbReference type="EMBL" id="TWE09315.1"/>
    </source>
</evidence>
<evidence type="ECO:0000256" key="2">
    <source>
        <dbReference type="ARBA" id="ARBA00022603"/>
    </source>
</evidence>
<proteinExistence type="inferred from homology"/>
<keyword evidence="4" id="KW-0949">S-adenosyl-L-methionine</keyword>
<keyword evidence="3" id="KW-0808">Transferase</keyword>
<dbReference type="PIRSF" id="PIRSF003085">
    <property type="entry name" value="CMAS"/>
    <property type="match status" value="1"/>
</dbReference>
<dbReference type="Gene3D" id="3.40.50.150">
    <property type="entry name" value="Vaccinia Virus protein VP39"/>
    <property type="match status" value="1"/>
</dbReference>
<dbReference type="PANTHER" id="PTHR43667">
    <property type="entry name" value="CYCLOPROPANE-FATTY-ACYL-PHOSPHOLIPID SYNTHASE"/>
    <property type="match status" value="1"/>
</dbReference>
<dbReference type="InterPro" id="IPR050723">
    <property type="entry name" value="CFA/CMAS"/>
</dbReference>
<dbReference type="OrthoDB" id="9782855at2"/>
<gene>
    <name evidence="6" type="ORF">BKA23_3015</name>
</gene>
<sequence length="449" mass="49338">MTQDIAERHRPVTTAPTSGVAGDLADALVPFIGDLPVHLTAWDGSTAGPLDAPQVRLNSPNALRRLLWYPGELGAAQAYVTGEIDIEGSVADALRHAWAVVAERGLTMRLSDPRAVLGLVQVARRHGAFGRRPKPPKTQIAVSGRLHSKGRDREVIHHHYDLSNDFYELILDANMAYSSAYVTGSPLDGVENADYSLEHAQRDKLDLVCRKIGLHERPGMTMLDVGCGWGSLSLHAAQHYGAKVTGVTIAAEQKAFIDKRIRDRGLEDLVTIELCDYRDVRGTYDAVASLEMGEHAGDKGYPDYTATLYRSAAPGARVLIQQMSRRGRHPGGGPFIEAFIAPDMTMRPVGDTVALLEDAGLEVRDVHAMREHYVWTVRGWQARFDAHRDELTALVGDEVVRVWELYLAGGLLAFEQGRMGVDQILSVRRPSAPTGLPAVRPREWSDPRD</sequence>
<dbReference type="GO" id="GO:0008610">
    <property type="term" value="P:lipid biosynthetic process"/>
    <property type="evidence" value="ECO:0007669"/>
    <property type="project" value="InterPro"/>
</dbReference>
<dbReference type="AlphaFoldDB" id="A0A561E104"/>
<evidence type="ECO:0000313" key="7">
    <source>
        <dbReference type="Proteomes" id="UP000318297"/>
    </source>
</evidence>
<evidence type="ECO:0000256" key="4">
    <source>
        <dbReference type="ARBA" id="ARBA00022691"/>
    </source>
</evidence>
<keyword evidence="2" id="KW-0489">Methyltransferase</keyword>
<evidence type="ECO:0000256" key="1">
    <source>
        <dbReference type="ARBA" id="ARBA00010815"/>
    </source>
</evidence>
<dbReference type="CDD" id="cd02440">
    <property type="entry name" value="AdoMet_MTases"/>
    <property type="match status" value="1"/>
</dbReference>
<dbReference type="EMBL" id="VIVQ01000003">
    <property type="protein sequence ID" value="TWE09315.1"/>
    <property type="molecule type" value="Genomic_DNA"/>
</dbReference>
<dbReference type="GO" id="GO:0008168">
    <property type="term" value="F:methyltransferase activity"/>
    <property type="evidence" value="ECO:0007669"/>
    <property type="project" value="UniProtKB-KW"/>
</dbReference>
<evidence type="ECO:0000256" key="3">
    <source>
        <dbReference type="ARBA" id="ARBA00022679"/>
    </source>
</evidence>
<accession>A0A561E104</accession>
<dbReference type="GO" id="GO:0032259">
    <property type="term" value="P:methylation"/>
    <property type="evidence" value="ECO:0007669"/>
    <property type="project" value="UniProtKB-KW"/>
</dbReference>
<dbReference type="Proteomes" id="UP000318297">
    <property type="component" value="Unassembled WGS sequence"/>
</dbReference>
<dbReference type="SUPFAM" id="SSF53335">
    <property type="entry name" value="S-adenosyl-L-methionine-dependent methyltransferases"/>
    <property type="match status" value="1"/>
</dbReference>
<dbReference type="PANTHER" id="PTHR43667:SF1">
    <property type="entry name" value="CYCLOPROPANE-FATTY-ACYL-PHOSPHOLIPID SYNTHASE"/>
    <property type="match status" value="1"/>
</dbReference>
<comment type="similarity">
    <text evidence="1">Belongs to the CFA/CMAS family.</text>
</comment>
<protein>
    <submittedName>
        <fullName evidence="6">Cyclopropane-fatty-acyl-phospholipid synthase</fullName>
    </submittedName>
</protein>
<keyword evidence="7" id="KW-1185">Reference proteome</keyword>
<name>A0A561E104_9MICO</name>
<dbReference type="RefSeq" id="WP_145229874.1">
    <property type="nucleotide sequence ID" value="NZ_VIVQ01000003.1"/>
</dbReference>
<comment type="caution">
    <text evidence="6">The sequence shown here is derived from an EMBL/GenBank/DDBJ whole genome shotgun (WGS) entry which is preliminary data.</text>
</comment>
<reference evidence="6 7" key="1">
    <citation type="submission" date="2019-06" db="EMBL/GenBank/DDBJ databases">
        <title>Sequencing the genomes of 1000 actinobacteria strains.</title>
        <authorList>
            <person name="Klenk H.-P."/>
        </authorList>
    </citation>
    <scope>NUCLEOTIDE SEQUENCE [LARGE SCALE GENOMIC DNA]</scope>
    <source>
        <strain evidence="6 7">DSM 19560</strain>
    </source>
</reference>
<dbReference type="InterPro" id="IPR003333">
    <property type="entry name" value="CMAS"/>
</dbReference>
<organism evidence="6 7">
    <name type="scientific">Rudaeicoccus suwonensis</name>
    <dbReference type="NCBI Taxonomy" id="657409"/>
    <lineage>
        <taxon>Bacteria</taxon>
        <taxon>Bacillati</taxon>
        <taxon>Actinomycetota</taxon>
        <taxon>Actinomycetes</taxon>
        <taxon>Micrococcales</taxon>
        <taxon>Dermacoccaceae</taxon>
        <taxon>Rudaeicoccus</taxon>
    </lineage>
</organism>
<keyword evidence="5" id="KW-0443">Lipid metabolism</keyword>
<evidence type="ECO:0000256" key="5">
    <source>
        <dbReference type="ARBA" id="ARBA00023098"/>
    </source>
</evidence>